<evidence type="ECO:0000313" key="2">
    <source>
        <dbReference type="Proteomes" id="UP000004277"/>
    </source>
</evidence>
<sequence length="141" mass="15069">MKILFAADGSPCSMQAAKYLIQQASMFKDTPELTVIHVEPAVLPPNVTRHVSREVVDDWYKEQGDIALRDVTQALDAAGVPYTRKQLVGDVAPTLIKTATEIGADMIVMGSHGRSATAGVLLGSVATKLLSGTKIPVLIIR</sequence>
<name>A0ACD3SKS4_9BURK</name>
<organism evidence="1 2">
    <name type="scientific">Imbroritus primus</name>
    <dbReference type="NCBI Taxonomy" id="3058603"/>
    <lineage>
        <taxon>Bacteria</taxon>
        <taxon>Pseudomonadati</taxon>
        <taxon>Pseudomonadota</taxon>
        <taxon>Betaproteobacteria</taxon>
        <taxon>Burkholderiales</taxon>
        <taxon>Burkholderiaceae</taxon>
        <taxon>Imbroritus</taxon>
    </lineage>
</organism>
<accession>A0ACD3SKS4</accession>
<dbReference type="EMBL" id="AKCV02000026">
    <property type="protein sequence ID" value="TMS56834.1"/>
    <property type="molecule type" value="Genomic_DNA"/>
</dbReference>
<evidence type="ECO:0000313" key="1">
    <source>
        <dbReference type="EMBL" id="TMS56834.1"/>
    </source>
</evidence>
<reference evidence="1" key="1">
    <citation type="submission" date="2019-05" db="EMBL/GenBank/DDBJ databases">
        <title>Revised genome assembly of Burkholderiaceae (previously Ralstonia) sp. PBA.</title>
        <authorList>
            <person name="Gan H.M."/>
        </authorList>
    </citation>
    <scope>NUCLEOTIDE SEQUENCE</scope>
    <source>
        <strain evidence="1">PBA</strain>
    </source>
</reference>
<keyword evidence="2" id="KW-1185">Reference proteome</keyword>
<proteinExistence type="predicted"/>
<dbReference type="Proteomes" id="UP000004277">
    <property type="component" value="Unassembled WGS sequence"/>
</dbReference>
<gene>
    <name evidence="1" type="ORF">MW7_017380</name>
</gene>
<comment type="caution">
    <text evidence="1">The sequence shown here is derived from an EMBL/GenBank/DDBJ whole genome shotgun (WGS) entry which is preliminary data.</text>
</comment>
<protein>
    <submittedName>
        <fullName evidence="1">Universal stress protein</fullName>
    </submittedName>
</protein>